<dbReference type="AlphaFoldDB" id="A0A399T5P7"/>
<dbReference type="OrthoDB" id="596345at2"/>
<dbReference type="SUPFAM" id="SSF56300">
    <property type="entry name" value="Metallo-dependent phosphatases"/>
    <property type="match status" value="1"/>
</dbReference>
<keyword evidence="4" id="KW-1185">Reference proteome</keyword>
<dbReference type="EMBL" id="QWGR01000003">
    <property type="protein sequence ID" value="RIJ49213.1"/>
    <property type="molecule type" value="Genomic_DNA"/>
</dbReference>
<accession>A0A399T5P7</accession>
<protein>
    <submittedName>
        <fullName evidence="3">Metallophosphoesterase family protein</fullName>
    </submittedName>
</protein>
<gene>
    <name evidence="3" type="ORF">D1614_06550</name>
</gene>
<proteinExistence type="predicted"/>
<dbReference type="Gene3D" id="3.60.21.10">
    <property type="match status" value="1"/>
</dbReference>
<evidence type="ECO:0000256" key="1">
    <source>
        <dbReference type="ARBA" id="ARBA00022729"/>
    </source>
</evidence>
<dbReference type="PANTHER" id="PTHR45867:SF3">
    <property type="entry name" value="ACID PHOSPHATASE TYPE 7"/>
    <property type="match status" value="1"/>
</dbReference>
<dbReference type="Pfam" id="PF00149">
    <property type="entry name" value="Metallophos"/>
    <property type="match status" value="1"/>
</dbReference>
<dbReference type="InterPro" id="IPR004843">
    <property type="entry name" value="Calcineurin-like_PHP"/>
</dbReference>
<evidence type="ECO:0000313" key="4">
    <source>
        <dbReference type="Proteomes" id="UP000265926"/>
    </source>
</evidence>
<organism evidence="3 4">
    <name type="scientific">Maribellus luteus</name>
    <dbReference type="NCBI Taxonomy" id="2305463"/>
    <lineage>
        <taxon>Bacteria</taxon>
        <taxon>Pseudomonadati</taxon>
        <taxon>Bacteroidota</taxon>
        <taxon>Bacteroidia</taxon>
        <taxon>Marinilabiliales</taxon>
        <taxon>Prolixibacteraceae</taxon>
        <taxon>Maribellus</taxon>
    </lineage>
</organism>
<sequence length="404" mass="45753">MNFICFRLNSVTCKIMNKTKVSLLVVLLLFFISLSGIAQELHITHGPYIQALGENEVTVVWTTDSNAVSWVEVAPAGDDSFYASERPKYYETSNGNRIVGKLHKIKILDLKKGTEYRYRIFSQAVLSYEGHRVLYGNIASSNVYSKKPLRFCTLDDDKKSISFLMLNDIHSRVDDLKNLSQKVKYGTTDLVFFNGDMVSSMNDETQFFSGFMDESVNMFAGEVPVYFCRGNHETRGKFSVAFPEYYPTNTGKLYYSFRQGPVFFIVLDGGEDKPDSDIEYSGLAQFDAYRTEQQKWLKEVVQSEAFTTARHKVVLIHIPPVGSSWHGPADIRNKFLPVLNGQGITAMLCGHLHRYEYVKPEPEVHDFPIIINAHNTSLEVEAGLDNFTVIQKSTGGEALQKLTF</sequence>
<name>A0A399T5P7_9BACT</name>
<dbReference type="PANTHER" id="PTHR45867">
    <property type="entry name" value="PURPLE ACID PHOSPHATASE"/>
    <property type="match status" value="1"/>
</dbReference>
<dbReference type="InterPro" id="IPR008963">
    <property type="entry name" value="Purple_acid_Pase-like_N"/>
</dbReference>
<keyword evidence="1" id="KW-0732">Signal</keyword>
<dbReference type="Proteomes" id="UP000265926">
    <property type="component" value="Unassembled WGS sequence"/>
</dbReference>
<dbReference type="InterPro" id="IPR029052">
    <property type="entry name" value="Metallo-depent_PP-like"/>
</dbReference>
<comment type="caution">
    <text evidence="3">The sequence shown here is derived from an EMBL/GenBank/DDBJ whole genome shotgun (WGS) entry which is preliminary data.</text>
</comment>
<dbReference type="SUPFAM" id="SSF49363">
    <property type="entry name" value="Purple acid phosphatase, N-terminal domain"/>
    <property type="match status" value="1"/>
</dbReference>
<dbReference type="Gene3D" id="2.60.40.380">
    <property type="entry name" value="Purple acid phosphatase-like, N-terminal"/>
    <property type="match status" value="1"/>
</dbReference>
<feature type="domain" description="Calcineurin-like phosphoesterase" evidence="2">
    <location>
        <begin position="162"/>
        <end position="355"/>
    </location>
</feature>
<reference evidence="3 4" key="1">
    <citation type="submission" date="2018-08" db="EMBL/GenBank/DDBJ databases">
        <title>Pallidiluteibacterium maritimus gen. nov., sp. nov., isolated from coastal sediment.</title>
        <authorList>
            <person name="Zhou L.Y."/>
        </authorList>
    </citation>
    <scope>NUCLEOTIDE SEQUENCE [LARGE SCALE GENOMIC DNA]</scope>
    <source>
        <strain evidence="3 4">XSD2</strain>
    </source>
</reference>
<evidence type="ECO:0000313" key="3">
    <source>
        <dbReference type="EMBL" id="RIJ49213.1"/>
    </source>
</evidence>
<evidence type="ECO:0000259" key="2">
    <source>
        <dbReference type="Pfam" id="PF00149"/>
    </source>
</evidence>
<dbReference type="GO" id="GO:0003993">
    <property type="term" value="F:acid phosphatase activity"/>
    <property type="evidence" value="ECO:0007669"/>
    <property type="project" value="InterPro"/>
</dbReference>
<dbReference type="GO" id="GO:0046872">
    <property type="term" value="F:metal ion binding"/>
    <property type="evidence" value="ECO:0007669"/>
    <property type="project" value="InterPro"/>
</dbReference>